<name>A0AA40I8G3_CNENI</name>
<dbReference type="AlphaFoldDB" id="A0AA40I8G3"/>
<dbReference type="Proteomes" id="UP001177744">
    <property type="component" value="Unassembled WGS sequence"/>
</dbReference>
<gene>
    <name evidence="2" type="ORF">QTO34_013742</name>
</gene>
<feature type="region of interest" description="Disordered" evidence="1">
    <location>
        <begin position="125"/>
        <end position="144"/>
    </location>
</feature>
<sequence length="144" mass="15796">MLQLLPGHPSTLPGPAWLGLSSLEALTRAGPRQRRASAFQYLMKKCSVTIGRNSLQGLDSLADSSSISWCHLEIFMLLGCGYGRAPSPPLLQPGRPSGQQQLLPALPWQERRVLKRHVPEAWEHKHQEKFTAVHGEEGEEAGGA</sequence>
<evidence type="ECO:0000313" key="3">
    <source>
        <dbReference type="Proteomes" id="UP001177744"/>
    </source>
</evidence>
<feature type="compositionally biased region" description="Basic and acidic residues" evidence="1">
    <location>
        <begin position="125"/>
        <end position="136"/>
    </location>
</feature>
<dbReference type="EMBL" id="JAULJE010000003">
    <property type="protein sequence ID" value="KAK1345038.1"/>
    <property type="molecule type" value="Genomic_DNA"/>
</dbReference>
<proteinExistence type="predicted"/>
<protein>
    <submittedName>
        <fullName evidence="2">Uncharacterized protein</fullName>
    </submittedName>
</protein>
<evidence type="ECO:0000256" key="1">
    <source>
        <dbReference type="SAM" id="MobiDB-lite"/>
    </source>
</evidence>
<keyword evidence="3" id="KW-1185">Reference proteome</keyword>
<reference evidence="2" key="1">
    <citation type="submission" date="2023-06" db="EMBL/GenBank/DDBJ databases">
        <title>Reference genome for the Northern bat (Eptesicus nilssonii), a most northern bat species.</title>
        <authorList>
            <person name="Laine V.N."/>
            <person name="Pulliainen A.T."/>
            <person name="Lilley T.M."/>
        </authorList>
    </citation>
    <scope>NUCLEOTIDE SEQUENCE</scope>
    <source>
        <strain evidence="2">BLF_Eptnil</strain>
        <tissue evidence="2">Kidney</tissue>
    </source>
</reference>
<organism evidence="2 3">
    <name type="scientific">Cnephaeus nilssonii</name>
    <name type="common">Northern bat</name>
    <name type="synonym">Eptesicus nilssonii</name>
    <dbReference type="NCBI Taxonomy" id="3371016"/>
    <lineage>
        <taxon>Eukaryota</taxon>
        <taxon>Metazoa</taxon>
        <taxon>Chordata</taxon>
        <taxon>Craniata</taxon>
        <taxon>Vertebrata</taxon>
        <taxon>Euteleostomi</taxon>
        <taxon>Mammalia</taxon>
        <taxon>Eutheria</taxon>
        <taxon>Laurasiatheria</taxon>
        <taxon>Chiroptera</taxon>
        <taxon>Yangochiroptera</taxon>
        <taxon>Vespertilionidae</taxon>
        <taxon>Cnephaeus</taxon>
    </lineage>
</organism>
<accession>A0AA40I8G3</accession>
<comment type="caution">
    <text evidence="2">The sequence shown here is derived from an EMBL/GenBank/DDBJ whole genome shotgun (WGS) entry which is preliminary data.</text>
</comment>
<evidence type="ECO:0000313" key="2">
    <source>
        <dbReference type="EMBL" id="KAK1345038.1"/>
    </source>
</evidence>